<dbReference type="InterPro" id="IPR036873">
    <property type="entry name" value="Rhodanese-like_dom_sf"/>
</dbReference>
<dbReference type="PRINTS" id="PR00368">
    <property type="entry name" value="FADPNR"/>
</dbReference>
<dbReference type="PANTHER" id="PTHR43429">
    <property type="entry name" value="PYRIDINE NUCLEOTIDE-DISULFIDE OXIDOREDUCTASE DOMAIN-CONTAINING"/>
    <property type="match status" value="1"/>
</dbReference>
<comment type="caution">
    <text evidence="8">The sequence shown here is derived from an EMBL/GenBank/DDBJ whole genome shotgun (WGS) entry which is preliminary data.</text>
</comment>
<evidence type="ECO:0000256" key="4">
    <source>
        <dbReference type="ARBA" id="ARBA00022827"/>
    </source>
</evidence>
<organism evidence="8 9">
    <name type="scientific">[Clostridium] clostridioforme 90A8</name>
    <dbReference type="NCBI Taxonomy" id="999408"/>
    <lineage>
        <taxon>Bacteria</taxon>
        <taxon>Bacillati</taxon>
        <taxon>Bacillota</taxon>
        <taxon>Clostridia</taxon>
        <taxon>Lachnospirales</taxon>
        <taxon>Lachnospiraceae</taxon>
        <taxon>Enterocloster</taxon>
    </lineage>
</organism>
<protein>
    <recommendedName>
        <fullName evidence="7">Rhodanese domain-containing protein</fullName>
    </recommendedName>
</protein>
<evidence type="ECO:0000256" key="2">
    <source>
        <dbReference type="ARBA" id="ARBA00009130"/>
    </source>
</evidence>
<dbReference type="AlphaFoldDB" id="A0A0E2H387"/>
<dbReference type="RefSeq" id="WP_002585074.1">
    <property type="nucleotide sequence ID" value="NZ_KB850992.1"/>
</dbReference>
<evidence type="ECO:0000256" key="1">
    <source>
        <dbReference type="ARBA" id="ARBA00001974"/>
    </source>
</evidence>
<dbReference type="HOGENOM" id="CLU_003291_1_2_9"/>
<dbReference type="SUPFAM" id="SSF55424">
    <property type="entry name" value="FAD/NAD-linked reductases, dimerisation (C-terminal) domain"/>
    <property type="match status" value="1"/>
</dbReference>
<evidence type="ECO:0000313" key="8">
    <source>
        <dbReference type="EMBL" id="ENZ07415.1"/>
    </source>
</evidence>
<dbReference type="PANTHER" id="PTHR43429:SF1">
    <property type="entry name" value="NAD(P)H SULFUR OXIDOREDUCTASE (COA-DEPENDENT)"/>
    <property type="match status" value="1"/>
</dbReference>
<dbReference type="Pfam" id="PF00581">
    <property type="entry name" value="Rhodanese"/>
    <property type="match status" value="1"/>
</dbReference>
<evidence type="ECO:0000259" key="7">
    <source>
        <dbReference type="PROSITE" id="PS50206"/>
    </source>
</evidence>
<dbReference type="InterPro" id="IPR004099">
    <property type="entry name" value="Pyr_nucl-diS_OxRdtase_dimer"/>
</dbReference>
<sequence length="562" mass="61013">MKVVIVGGVAGGAGTAARLRRNDETAEIIMLERGSYISYANCGLPYYIGGMITDKDALQLQTPERFHARFNVDVRVDSQVVSVDTEKKCVVVRHGEETYEESYDKLVLSPGAGPVQPGIPGIGENHVFTLRNIPNTYAIYDFVKEHKPVSCAVIGAGFIGLEMAENLAEQGIRVSVVEGAAHVMPPIDMDMAHAVHNYIRAQGIGLYLGHTCTAMDKDGIILDNGVRVLADMVIMSIGVRPDTGFLKDSAIELGARGEILVNQYMETSAEDVYALGDAVSVKHVVSGQKVLIPLASPANKQGRIVGDNLCGRKTAYKGSQGTSVMKFFDMTVAVTGEKEESLITQGRPYRKVITTSASQAGYYPGGDMMTIKTIFDPVTAVILGAQIVGGKGVDKRIDDLANAVRFKLSGYDLQEMELAYAPPFSSAKDPVNMAGYVIGNVTEGLMKPFYLEDLDGIPEDAVRLDVRTVEEYAGGTIPGFINIPLDSLRERMDELDLTRDIYITCQIGLRGYLAQRILDQAGARTWNLSGGYRFYEMMAKDEQSMAAAMTMCTECGMEVNAK</sequence>
<dbReference type="Pfam" id="PF07992">
    <property type="entry name" value="Pyr_redox_2"/>
    <property type="match status" value="1"/>
</dbReference>
<dbReference type="Proteomes" id="UP000013085">
    <property type="component" value="Unassembled WGS sequence"/>
</dbReference>
<evidence type="ECO:0000313" key="9">
    <source>
        <dbReference type="Proteomes" id="UP000013085"/>
    </source>
</evidence>
<dbReference type="InterPro" id="IPR016156">
    <property type="entry name" value="FAD/NAD-linked_Rdtase_dimer_sf"/>
</dbReference>
<accession>A0A0E2H387</accession>
<keyword evidence="4" id="KW-0274">FAD</keyword>
<evidence type="ECO:0000256" key="5">
    <source>
        <dbReference type="ARBA" id="ARBA00023002"/>
    </source>
</evidence>
<keyword evidence="5" id="KW-0560">Oxidoreductase</keyword>
<keyword evidence="3" id="KW-0285">Flavoprotein</keyword>
<dbReference type="EMBL" id="AGYR01000067">
    <property type="protein sequence ID" value="ENZ07415.1"/>
    <property type="molecule type" value="Genomic_DNA"/>
</dbReference>
<dbReference type="PRINTS" id="PR00411">
    <property type="entry name" value="PNDRDTASEI"/>
</dbReference>
<proteinExistence type="inferred from homology"/>
<comment type="similarity">
    <text evidence="2">Belongs to the class-III pyridine nucleotide-disulfide oxidoreductase family.</text>
</comment>
<keyword evidence="6" id="KW-0676">Redox-active center</keyword>
<name>A0A0E2H387_9FIRM</name>
<dbReference type="InterPro" id="IPR023753">
    <property type="entry name" value="FAD/NAD-binding_dom"/>
</dbReference>
<comment type="cofactor">
    <cofactor evidence="1">
        <name>FAD</name>
        <dbReference type="ChEBI" id="CHEBI:57692"/>
    </cofactor>
</comment>
<gene>
    <name evidence="8" type="ORF">HMPREF1090_05164</name>
</gene>
<dbReference type="InterPro" id="IPR050260">
    <property type="entry name" value="FAD-bd_OxRdtase"/>
</dbReference>
<dbReference type="Gene3D" id="3.40.250.10">
    <property type="entry name" value="Rhodanese-like domain"/>
    <property type="match status" value="1"/>
</dbReference>
<reference evidence="8 9" key="1">
    <citation type="submission" date="2013-01" db="EMBL/GenBank/DDBJ databases">
        <title>The Genome Sequence of Clostridium clostridioforme 90A8.</title>
        <authorList>
            <consortium name="The Broad Institute Genome Sequencing Platform"/>
            <person name="Earl A."/>
            <person name="Ward D."/>
            <person name="Feldgarden M."/>
            <person name="Gevers D."/>
            <person name="Courvalin P."/>
            <person name="Lambert T."/>
            <person name="Walker B."/>
            <person name="Young S.K."/>
            <person name="Zeng Q."/>
            <person name="Gargeya S."/>
            <person name="Fitzgerald M."/>
            <person name="Haas B."/>
            <person name="Abouelleil A."/>
            <person name="Alvarado L."/>
            <person name="Arachchi H.M."/>
            <person name="Berlin A.M."/>
            <person name="Chapman S.B."/>
            <person name="Dewar J."/>
            <person name="Goldberg J."/>
            <person name="Griggs A."/>
            <person name="Gujja S."/>
            <person name="Hansen M."/>
            <person name="Howarth C."/>
            <person name="Imamovic A."/>
            <person name="Larimer J."/>
            <person name="McCowan C."/>
            <person name="Murphy C."/>
            <person name="Neiman D."/>
            <person name="Pearson M."/>
            <person name="Priest M."/>
            <person name="Roberts A."/>
            <person name="Saif S."/>
            <person name="Shea T."/>
            <person name="Sisk P."/>
            <person name="Sykes S."/>
            <person name="Wortman J."/>
            <person name="Nusbaum C."/>
            <person name="Birren B."/>
        </authorList>
    </citation>
    <scope>NUCLEOTIDE SEQUENCE [LARGE SCALE GENOMIC DNA]</scope>
    <source>
        <strain evidence="8 9">90A8</strain>
    </source>
</reference>
<dbReference type="SUPFAM" id="SSF52821">
    <property type="entry name" value="Rhodanese/Cell cycle control phosphatase"/>
    <property type="match status" value="1"/>
</dbReference>
<evidence type="ECO:0000256" key="6">
    <source>
        <dbReference type="ARBA" id="ARBA00023284"/>
    </source>
</evidence>
<dbReference type="GO" id="GO:0016491">
    <property type="term" value="F:oxidoreductase activity"/>
    <property type="evidence" value="ECO:0007669"/>
    <property type="project" value="UniProtKB-KW"/>
</dbReference>
<dbReference type="PROSITE" id="PS50206">
    <property type="entry name" value="RHODANESE_3"/>
    <property type="match status" value="1"/>
</dbReference>
<dbReference type="InterPro" id="IPR036188">
    <property type="entry name" value="FAD/NAD-bd_sf"/>
</dbReference>
<dbReference type="GeneID" id="57962716"/>
<feature type="domain" description="Rhodanese" evidence="7">
    <location>
        <begin position="457"/>
        <end position="544"/>
    </location>
</feature>
<evidence type="ECO:0000256" key="3">
    <source>
        <dbReference type="ARBA" id="ARBA00022630"/>
    </source>
</evidence>
<dbReference type="SMART" id="SM00450">
    <property type="entry name" value="RHOD"/>
    <property type="match status" value="1"/>
</dbReference>
<dbReference type="SUPFAM" id="SSF51905">
    <property type="entry name" value="FAD/NAD(P)-binding domain"/>
    <property type="match status" value="2"/>
</dbReference>
<dbReference type="InterPro" id="IPR001763">
    <property type="entry name" value="Rhodanese-like_dom"/>
</dbReference>
<dbReference type="Pfam" id="PF02852">
    <property type="entry name" value="Pyr_redox_dim"/>
    <property type="match status" value="1"/>
</dbReference>
<dbReference type="PATRIC" id="fig|999408.3.peg.5550"/>
<dbReference type="Gene3D" id="3.50.50.60">
    <property type="entry name" value="FAD/NAD(P)-binding domain"/>
    <property type="match status" value="2"/>
</dbReference>